<proteinExistence type="predicted"/>
<reference evidence="1 2" key="1">
    <citation type="journal article" date="2023" name="Mol. Biol. Evol.">
        <title>Genomics of Secondarily Temperate Adaptation in the Only Non-Antarctic Icefish.</title>
        <authorList>
            <person name="Rivera-Colon A.G."/>
            <person name="Rayamajhi N."/>
            <person name="Minhas B.F."/>
            <person name="Madrigal G."/>
            <person name="Bilyk K.T."/>
            <person name="Yoon V."/>
            <person name="Hune M."/>
            <person name="Gregory S."/>
            <person name="Cheng C.H.C."/>
            <person name="Catchen J.M."/>
        </authorList>
    </citation>
    <scope>NUCLEOTIDE SEQUENCE [LARGE SCALE GENOMIC DNA]</scope>
    <source>
        <tissue evidence="1">White muscle</tissue>
    </source>
</reference>
<gene>
    <name evidence="1" type="ORF">CgunFtcFv8_002699</name>
</gene>
<dbReference type="Proteomes" id="UP001331515">
    <property type="component" value="Unassembled WGS sequence"/>
</dbReference>
<dbReference type="AlphaFoldDB" id="A0AAN8HMX2"/>
<organism evidence="1 2">
    <name type="scientific">Champsocephalus gunnari</name>
    <name type="common">Mackerel icefish</name>
    <dbReference type="NCBI Taxonomy" id="52237"/>
    <lineage>
        <taxon>Eukaryota</taxon>
        <taxon>Metazoa</taxon>
        <taxon>Chordata</taxon>
        <taxon>Craniata</taxon>
        <taxon>Vertebrata</taxon>
        <taxon>Euteleostomi</taxon>
        <taxon>Actinopterygii</taxon>
        <taxon>Neopterygii</taxon>
        <taxon>Teleostei</taxon>
        <taxon>Neoteleostei</taxon>
        <taxon>Acanthomorphata</taxon>
        <taxon>Eupercaria</taxon>
        <taxon>Perciformes</taxon>
        <taxon>Notothenioidei</taxon>
        <taxon>Channichthyidae</taxon>
        <taxon>Champsocephalus</taxon>
    </lineage>
</organism>
<accession>A0AAN8HMX2</accession>
<dbReference type="EMBL" id="JAURVH010001525">
    <property type="protein sequence ID" value="KAK5917889.1"/>
    <property type="molecule type" value="Genomic_DNA"/>
</dbReference>
<name>A0AAN8HMX2_CHAGU</name>
<evidence type="ECO:0000313" key="1">
    <source>
        <dbReference type="EMBL" id="KAK5917889.1"/>
    </source>
</evidence>
<sequence length="69" mass="7789">MKCVCMFLSASGDVEVVLQGPRKLGEPTRSASEKAERRTLGLWEPSPRLRSALVFFLKAHGRTWMRAEL</sequence>
<comment type="caution">
    <text evidence="1">The sequence shown here is derived from an EMBL/GenBank/DDBJ whole genome shotgun (WGS) entry which is preliminary data.</text>
</comment>
<keyword evidence="2" id="KW-1185">Reference proteome</keyword>
<protein>
    <submittedName>
        <fullName evidence="1">Uncharacterized protein</fullName>
    </submittedName>
</protein>
<evidence type="ECO:0000313" key="2">
    <source>
        <dbReference type="Proteomes" id="UP001331515"/>
    </source>
</evidence>